<dbReference type="Proteomes" id="UP000717515">
    <property type="component" value="Unassembled WGS sequence"/>
</dbReference>
<dbReference type="SMART" id="SM00389">
    <property type="entry name" value="HOX"/>
    <property type="match status" value="1"/>
</dbReference>
<feature type="region of interest" description="Disordered" evidence="7">
    <location>
        <begin position="215"/>
        <end position="382"/>
    </location>
</feature>
<dbReference type="PROSITE" id="PS50071">
    <property type="entry name" value="HOMEOBOX_2"/>
    <property type="match status" value="1"/>
</dbReference>
<organism evidence="9 10">
    <name type="scientific">Mortierella alpina</name>
    <name type="common">Oleaginous fungus</name>
    <name type="synonym">Mortierella renispora</name>
    <dbReference type="NCBI Taxonomy" id="64518"/>
    <lineage>
        <taxon>Eukaryota</taxon>
        <taxon>Fungi</taxon>
        <taxon>Fungi incertae sedis</taxon>
        <taxon>Mucoromycota</taxon>
        <taxon>Mortierellomycotina</taxon>
        <taxon>Mortierellomycetes</taxon>
        <taxon>Mortierellales</taxon>
        <taxon>Mortierellaceae</taxon>
        <taxon>Mortierella</taxon>
    </lineage>
</organism>
<feature type="region of interest" description="Disordered" evidence="7">
    <location>
        <begin position="442"/>
        <end position="520"/>
    </location>
</feature>
<evidence type="ECO:0000256" key="1">
    <source>
        <dbReference type="ARBA" id="ARBA00004123"/>
    </source>
</evidence>
<evidence type="ECO:0000256" key="5">
    <source>
        <dbReference type="PROSITE-ProRule" id="PRU00108"/>
    </source>
</evidence>
<dbReference type="InterPro" id="IPR017970">
    <property type="entry name" value="Homeobox_CS"/>
</dbReference>
<proteinExistence type="predicted"/>
<protein>
    <recommendedName>
        <fullName evidence="8">Homeobox domain-containing protein</fullName>
    </recommendedName>
</protein>
<keyword evidence="4 5" id="KW-0539">Nucleus</keyword>
<evidence type="ECO:0000256" key="7">
    <source>
        <dbReference type="SAM" id="MobiDB-lite"/>
    </source>
</evidence>
<feature type="compositionally biased region" description="Polar residues" evidence="7">
    <location>
        <begin position="630"/>
        <end position="644"/>
    </location>
</feature>
<feature type="compositionally biased region" description="Basic and acidic residues" evidence="7">
    <location>
        <begin position="238"/>
        <end position="266"/>
    </location>
</feature>
<dbReference type="Pfam" id="PF00046">
    <property type="entry name" value="Homeodomain"/>
    <property type="match status" value="1"/>
</dbReference>
<evidence type="ECO:0000256" key="3">
    <source>
        <dbReference type="ARBA" id="ARBA00023155"/>
    </source>
</evidence>
<feature type="region of interest" description="Disordered" evidence="7">
    <location>
        <begin position="871"/>
        <end position="981"/>
    </location>
</feature>
<dbReference type="PANTHER" id="PTHR24208:SF166">
    <property type="entry name" value="LIM HOMEOBOX TRANSCRIPTION FACTOR 1 ALPHA, ISOFORM B"/>
    <property type="match status" value="1"/>
</dbReference>
<evidence type="ECO:0000256" key="2">
    <source>
        <dbReference type="ARBA" id="ARBA00023125"/>
    </source>
</evidence>
<feature type="domain" description="Homeobox" evidence="8">
    <location>
        <begin position="799"/>
        <end position="859"/>
    </location>
</feature>
<dbReference type="PANTHER" id="PTHR24208">
    <property type="entry name" value="LIM/HOMEOBOX PROTEIN LHX"/>
    <property type="match status" value="1"/>
</dbReference>
<name>A0A9P8IFR2_MORAP</name>
<reference evidence="9" key="1">
    <citation type="submission" date="2021-07" db="EMBL/GenBank/DDBJ databases">
        <title>Draft genome of Mortierella alpina, strain LL118, isolated from an aspen leaf litter sample.</title>
        <authorList>
            <person name="Yang S."/>
            <person name="Vinatzer B.A."/>
        </authorList>
    </citation>
    <scope>NUCLEOTIDE SEQUENCE</scope>
    <source>
        <strain evidence="9">LL118</strain>
    </source>
</reference>
<feature type="compositionally biased region" description="Basic and acidic residues" evidence="7">
    <location>
        <begin position="306"/>
        <end position="332"/>
    </location>
</feature>
<comment type="subcellular location">
    <subcellularLocation>
        <location evidence="1 5 6">Nucleus</location>
    </subcellularLocation>
</comment>
<feature type="region of interest" description="Disordered" evidence="7">
    <location>
        <begin position="670"/>
        <end position="809"/>
    </location>
</feature>
<feature type="compositionally biased region" description="Basic and acidic residues" evidence="7">
    <location>
        <begin position="897"/>
        <end position="908"/>
    </location>
</feature>
<dbReference type="PROSITE" id="PS00027">
    <property type="entry name" value="HOMEOBOX_1"/>
    <property type="match status" value="1"/>
</dbReference>
<sequence length="1016" mass="113105">MHCATIPEHNIFKTTRRSNDCSAAVASSSEQSIALAFAPSRCTALALTENRANIHSRSPCQKSWSEMCSSTPFCSFSPQMNYFGVGSSLPTSPSSPHSPPFSLHSPTPHPRVSYMEHPVAYPSLISALTPSLAPSTNALHPSQAQYGRSCCCSRALCPSQPIGYTSYIMSGPDQAHDADTDGITNANENHEHKQPHQSQHSRIPIANLLCSDSEATKSAPWDPPHKDTQCAPSHSMRRNSEHLERISREGTRASEQESVEGRRYDAQDTMPDANTSPDYDVHPRSSPARTAAYDRPIYPYAHHHSPKDQRHPSDLMERRDSGLGRREPDSRILARSPSSYSSRDATTHHSPIERPSPRMTLPQSSSTQGYFAPRPQSAGQRSASLSIDYYQDNCHPYDAEEQRQQHKRMDRSKSDFALHQQNYGPYLDQSPTLEPVPMFTTKRYSTSHSTPEEHSPTTPPPPPPTRSLAKVTSYFPDQSLSPEHGRSSYYHPYPARRSVQGESRRPSQGIILPPPESLLSVQESRTPSRIYGLDAADVPTRPPLAPSASFGAQPLQNIPDGCEVQYMRRSSNVDAYDGYPPSRDSTIARSTYSYERRPSAPTTYADDSRHQNATRSRYDFSSQEVRRPASSANSLSPYQPSNAHPRSESRGYSPEIQPPSWYQQYAHAVPNKAQPPRSSFSHGDSAAYVPSPRRGSDYGPVRNVHPQHRASPEPWSARSSFSVTPPSADNGMRRMSGSAGHGGYSYAQGLSKPLPKSKLSAGPSVHPFDLPAESQASSSPHAGKRERGQEDDPGTPEDSGVKAKRKRANAEQLSVLNAAFERSYFPSTEERLRLSKQTKMCPRTVQIWFQNKRQSVKARTEAMDAAVAALPGRRRGSQQVLDRGINQTTARDQAGPVDDRHERTRTSDDSGTGQHMHDNRHHPHHHLLHHPHHHHHHHHPQLHSSLKLEHQHSHSANDQQQHGSSFQGEKRRNSGPLTPSDALMSSLQIQYDGRSVDFFSRKRRATVARMELSDQR</sequence>
<feature type="compositionally biased region" description="Polar residues" evidence="7">
    <location>
        <begin position="877"/>
        <end position="891"/>
    </location>
</feature>
<evidence type="ECO:0000256" key="6">
    <source>
        <dbReference type="RuleBase" id="RU000682"/>
    </source>
</evidence>
<feature type="compositionally biased region" description="Basic residues" evidence="7">
    <location>
        <begin position="918"/>
        <end position="941"/>
    </location>
</feature>
<feature type="region of interest" description="Disordered" evidence="7">
    <location>
        <begin position="573"/>
        <end position="658"/>
    </location>
</feature>
<dbReference type="GO" id="GO:0005634">
    <property type="term" value="C:nucleus"/>
    <property type="evidence" value="ECO:0007669"/>
    <property type="project" value="UniProtKB-SubCell"/>
</dbReference>
<feature type="region of interest" description="Disordered" evidence="7">
    <location>
        <begin position="168"/>
        <end position="202"/>
    </location>
</feature>
<accession>A0A9P8IFR2</accession>
<feature type="compositionally biased region" description="Polar residues" evidence="7">
    <location>
        <begin position="583"/>
        <end position="593"/>
    </location>
</feature>
<feature type="compositionally biased region" description="Polar residues" evidence="7">
    <location>
        <begin position="954"/>
        <end position="967"/>
    </location>
</feature>
<keyword evidence="2 5" id="KW-0238">DNA-binding</keyword>
<dbReference type="GO" id="GO:0000981">
    <property type="term" value="F:DNA-binding transcription factor activity, RNA polymerase II-specific"/>
    <property type="evidence" value="ECO:0007669"/>
    <property type="project" value="InterPro"/>
</dbReference>
<feature type="DNA-binding region" description="Homeobox" evidence="5">
    <location>
        <begin position="801"/>
        <end position="860"/>
    </location>
</feature>
<dbReference type="SUPFAM" id="SSF46689">
    <property type="entry name" value="Homeodomain-like"/>
    <property type="match status" value="1"/>
</dbReference>
<evidence type="ECO:0000259" key="8">
    <source>
        <dbReference type="PROSITE" id="PS50071"/>
    </source>
</evidence>
<feature type="compositionally biased region" description="Basic and acidic residues" evidence="7">
    <location>
        <begin position="345"/>
        <end position="356"/>
    </location>
</feature>
<dbReference type="AlphaFoldDB" id="A0A9P8IFR2"/>
<comment type="caution">
    <text evidence="9">The sequence shown here is derived from an EMBL/GenBank/DDBJ whole genome shotgun (WGS) entry which is preliminary data.</text>
</comment>
<feature type="compositionally biased region" description="Polar residues" evidence="7">
    <location>
        <begin position="611"/>
        <end position="623"/>
    </location>
</feature>
<evidence type="ECO:0000313" key="9">
    <source>
        <dbReference type="EMBL" id="KAG9327587.1"/>
    </source>
</evidence>
<dbReference type="GO" id="GO:0000977">
    <property type="term" value="F:RNA polymerase II transcription regulatory region sequence-specific DNA binding"/>
    <property type="evidence" value="ECO:0007669"/>
    <property type="project" value="TreeGrafter"/>
</dbReference>
<evidence type="ECO:0000313" key="10">
    <source>
        <dbReference type="Proteomes" id="UP000717515"/>
    </source>
</evidence>
<dbReference type="CDD" id="cd00086">
    <property type="entry name" value="homeodomain"/>
    <property type="match status" value="1"/>
</dbReference>
<gene>
    <name evidence="9" type="ORF">KVV02_003832</name>
</gene>
<dbReference type="Gene3D" id="1.10.10.60">
    <property type="entry name" value="Homeodomain-like"/>
    <property type="match status" value="1"/>
</dbReference>
<dbReference type="EMBL" id="JAIFTL010000003">
    <property type="protein sequence ID" value="KAG9327587.1"/>
    <property type="molecule type" value="Genomic_DNA"/>
</dbReference>
<evidence type="ECO:0000256" key="4">
    <source>
        <dbReference type="ARBA" id="ARBA00023242"/>
    </source>
</evidence>
<keyword evidence="3 5" id="KW-0371">Homeobox</keyword>
<feature type="compositionally biased region" description="Polar residues" evidence="7">
    <location>
        <begin position="717"/>
        <end position="727"/>
    </location>
</feature>
<dbReference type="InterPro" id="IPR050453">
    <property type="entry name" value="LIM_Homeobox_TF"/>
</dbReference>
<dbReference type="InterPro" id="IPR009057">
    <property type="entry name" value="Homeodomain-like_sf"/>
</dbReference>
<dbReference type="InterPro" id="IPR001356">
    <property type="entry name" value="HD"/>
</dbReference>